<reference evidence="1 2" key="1">
    <citation type="submission" date="2023-06" db="EMBL/GenBank/DDBJ databases">
        <title>Aquibacillus rhizosphaerae LR5S19.</title>
        <authorList>
            <person name="Sun J.-Q."/>
        </authorList>
    </citation>
    <scope>NUCLEOTIDE SEQUENCE [LARGE SCALE GENOMIC DNA]</scope>
    <source>
        <strain evidence="1 2">LR5S19</strain>
    </source>
</reference>
<name>A0ABT7L9D0_9BACI</name>
<evidence type="ECO:0000313" key="1">
    <source>
        <dbReference type="EMBL" id="MDL4842475.1"/>
    </source>
</evidence>
<gene>
    <name evidence="1" type="ORF">QQS35_18735</name>
</gene>
<accession>A0ABT7L9D0</accession>
<protein>
    <submittedName>
        <fullName evidence="1">Uncharacterized protein</fullName>
    </submittedName>
</protein>
<comment type="caution">
    <text evidence="1">The sequence shown here is derived from an EMBL/GenBank/DDBJ whole genome shotgun (WGS) entry which is preliminary data.</text>
</comment>
<proteinExistence type="predicted"/>
<organism evidence="1 2">
    <name type="scientific">Aquibacillus rhizosphaerae</name>
    <dbReference type="NCBI Taxonomy" id="3051431"/>
    <lineage>
        <taxon>Bacteria</taxon>
        <taxon>Bacillati</taxon>
        <taxon>Bacillota</taxon>
        <taxon>Bacilli</taxon>
        <taxon>Bacillales</taxon>
        <taxon>Bacillaceae</taxon>
        <taxon>Aquibacillus</taxon>
    </lineage>
</organism>
<dbReference type="EMBL" id="JASTZU010000058">
    <property type="protein sequence ID" value="MDL4842475.1"/>
    <property type="molecule type" value="Genomic_DNA"/>
</dbReference>
<evidence type="ECO:0000313" key="2">
    <source>
        <dbReference type="Proteomes" id="UP001235343"/>
    </source>
</evidence>
<dbReference type="RefSeq" id="WP_285933746.1">
    <property type="nucleotide sequence ID" value="NZ_JASTZU010000058.1"/>
</dbReference>
<keyword evidence="2" id="KW-1185">Reference proteome</keyword>
<sequence>MKKIKHSDLKQYKAFHIFEYYDFPLFFISQSPSNELFLNYYIEDIDVNLDKWLFARITGKELKGLIDQRLSVLSLLNHLYSKKRLFHLFLSSIPTSKKAEFELVEEYNFDEESFPEEDFFVEYDYVTKQKFIPVEEDLIDSSRFKMVLRDTSNSHDISLNLLLDVLGNLKKSINDMAYDIGSKLLGQRPDHEINLRVDSFQPSSFGVYLMTDSLEEDLFELPEKSLNNLFELIDDIQHKSPVEIEEQVDIDEEYSVETIKSVKKLLKDIVENDFSLAFEAQTKTKMALREVKFDKDSYGKLEILEKILKDKSEKYSKEVEVEGVLTSINTTNNRFRITTTSIGEIGGRMSTKMFKDLKKNNNLQFKVPSKIKATIQIEFVNDYVEENHFEKYTLVDFEQPE</sequence>
<dbReference type="Proteomes" id="UP001235343">
    <property type="component" value="Unassembled WGS sequence"/>
</dbReference>